<dbReference type="RefSeq" id="XP_041292853.1">
    <property type="nucleotide sequence ID" value="XM_041431361.1"/>
</dbReference>
<sequence length="92" mass="10104">ETPTIRFSSDLTHALHSASSFIQDSDTPAPSGPNKEGWIIGPEGRLLLWIPLTFYSGPMYAPGNTLVIPNNALQLDLSRVAHGTSWQKCREQ</sequence>
<dbReference type="Proteomes" id="UP000823399">
    <property type="component" value="Unassembled WGS sequence"/>
</dbReference>
<dbReference type="OrthoDB" id="2615105at2759"/>
<proteinExistence type="predicted"/>
<dbReference type="AlphaFoldDB" id="A0A9P7JTS1"/>
<keyword evidence="2" id="KW-1185">Reference proteome</keyword>
<evidence type="ECO:0000313" key="1">
    <source>
        <dbReference type="EMBL" id="KAG2108408.1"/>
    </source>
</evidence>
<name>A0A9P7JTS1_9AGAM</name>
<dbReference type="EMBL" id="JABBWM010000027">
    <property type="protein sequence ID" value="KAG2108408.1"/>
    <property type="molecule type" value="Genomic_DNA"/>
</dbReference>
<feature type="non-terminal residue" evidence="1">
    <location>
        <position position="1"/>
    </location>
</feature>
<comment type="caution">
    <text evidence="1">The sequence shown here is derived from an EMBL/GenBank/DDBJ whole genome shotgun (WGS) entry which is preliminary data.</text>
</comment>
<dbReference type="GeneID" id="64693620"/>
<protein>
    <submittedName>
        <fullName evidence="1">Uncharacterized protein</fullName>
    </submittedName>
</protein>
<reference evidence="1" key="1">
    <citation type="journal article" date="2020" name="New Phytol.">
        <title>Comparative genomics reveals dynamic genome evolution in host specialist ectomycorrhizal fungi.</title>
        <authorList>
            <person name="Lofgren L.A."/>
            <person name="Nguyen N.H."/>
            <person name="Vilgalys R."/>
            <person name="Ruytinx J."/>
            <person name="Liao H.L."/>
            <person name="Branco S."/>
            <person name="Kuo A."/>
            <person name="LaButti K."/>
            <person name="Lipzen A."/>
            <person name="Andreopoulos W."/>
            <person name="Pangilinan J."/>
            <person name="Riley R."/>
            <person name="Hundley H."/>
            <person name="Na H."/>
            <person name="Barry K."/>
            <person name="Grigoriev I.V."/>
            <person name="Stajich J.E."/>
            <person name="Kennedy P.G."/>
        </authorList>
    </citation>
    <scope>NUCLEOTIDE SEQUENCE</scope>
    <source>
        <strain evidence="1">FC423</strain>
    </source>
</reference>
<accession>A0A9P7JTS1</accession>
<organism evidence="1 2">
    <name type="scientific">Suillus discolor</name>
    <dbReference type="NCBI Taxonomy" id="1912936"/>
    <lineage>
        <taxon>Eukaryota</taxon>
        <taxon>Fungi</taxon>
        <taxon>Dikarya</taxon>
        <taxon>Basidiomycota</taxon>
        <taxon>Agaricomycotina</taxon>
        <taxon>Agaricomycetes</taxon>
        <taxon>Agaricomycetidae</taxon>
        <taxon>Boletales</taxon>
        <taxon>Suillineae</taxon>
        <taxon>Suillaceae</taxon>
        <taxon>Suillus</taxon>
    </lineage>
</organism>
<gene>
    <name evidence="1" type="ORF">F5147DRAFT_576944</name>
</gene>
<evidence type="ECO:0000313" key="2">
    <source>
        <dbReference type="Proteomes" id="UP000823399"/>
    </source>
</evidence>